<evidence type="ECO:0000256" key="3">
    <source>
        <dbReference type="ARBA" id="ARBA00022827"/>
    </source>
</evidence>
<accession>W9GL19</accession>
<evidence type="ECO:0000313" key="7">
    <source>
        <dbReference type="EMBL" id="EWT06961.1"/>
    </source>
</evidence>
<evidence type="ECO:0000259" key="6">
    <source>
        <dbReference type="Pfam" id="PF14759"/>
    </source>
</evidence>
<dbReference type="AlphaFoldDB" id="W9GL19"/>
<evidence type="ECO:0000256" key="2">
    <source>
        <dbReference type="ARBA" id="ARBA00022630"/>
    </source>
</evidence>
<dbReference type="Pfam" id="PF07992">
    <property type="entry name" value="Pyr_redox_2"/>
    <property type="match status" value="1"/>
</dbReference>
<dbReference type="OrthoDB" id="1145at2"/>
<gene>
    <name evidence="7" type="ORF">N864_07045</name>
</gene>
<keyword evidence="2" id="KW-0285">Flavoprotein</keyword>
<dbReference type="Gene3D" id="3.50.50.60">
    <property type="entry name" value="FAD/NAD(P)-binding domain"/>
    <property type="match status" value="2"/>
</dbReference>
<evidence type="ECO:0000313" key="8">
    <source>
        <dbReference type="Proteomes" id="UP000019494"/>
    </source>
</evidence>
<reference evidence="8" key="1">
    <citation type="submission" date="2013-08" db="EMBL/GenBank/DDBJ databases">
        <title>Intrasporangium oryzae NRRL B-24470.</title>
        <authorList>
            <person name="Liu H."/>
            <person name="Wang G."/>
        </authorList>
    </citation>
    <scope>NUCLEOTIDE SEQUENCE [LARGE SCALE GENOMIC DNA]</scope>
    <source>
        <strain evidence="8">Q5-1</strain>
    </source>
</reference>
<proteinExistence type="predicted"/>
<feature type="domain" description="FAD/NAD(P)-binding" evidence="5">
    <location>
        <begin position="13"/>
        <end position="311"/>
    </location>
</feature>
<evidence type="ECO:0000256" key="4">
    <source>
        <dbReference type="ARBA" id="ARBA00023002"/>
    </source>
</evidence>
<dbReference type="PATRIC" id="fig|584657.3.peg.1068"/>
<dbReference type="RefSeq" id="WP_051518225.1">
    <property type="nucleotide sequence ID" value="NZ_AWQS01000026.1"/>
</dbReference>
<keyword evidence="8" id="KW-1185">Reference proteome</keyword>
<name>W9GL19_9MICO</name>
<dbReference type="PRINTS" id="PR00368">
    <property type="entry name" value="FADPNR"/>
</dbReference>
<comment type="cofactor">
    <cofactor evidence="1">
        <name>FAD</name>
        <dbReference type="ChEBI" id="CHEBI:57692"/>
    </cofactor>
</comment>
<evidence type="ECO:0000256" key="1">
    <source>
        <dbReference type="ARBA" id="ARBA00001974"/>
    </source>
</evidence>
<dbReference type="PANTHER" id="PTHR43557:SF2">
    <property type="entry name" value="RIESKE DOMAIN-CONTAINING PROTEIN-RELATED"/>
    <property type="match status" value="1"/>
</dbReference>
<dbReference type="InterPro" id="IPR023753">
    <property type="entry name" value="FAD/NAD-binding_dom"/>
</dbReference>
<dbReference type="Gene3D" id="3.30.390.30">
    <property type="match status" value="1"/>
</dbReference>
<feature type="domain" description="Reductase C-terminal" evidence="6">
    <location>
        <begin position="331"/>
        <end position="415"/>
    </location>
</feature>
<dbReference type="GO" id="GO:0016651">
    <property type="term" value="F:oxidoreductase activity, acting on NAD(P)H"/>
    <property type="evidence" value="ECO:0007669"/>
    <property type="project" value="TreeGrafter"/>
</dbReference>
<comment type="caution">
    <text evidence="7">The sequence shown here is derived from an EMBL/GenBank/DDBJ whole genome shotgun (WGS) entry which is preliminary data.</text>
</comment>
<dbReference type="InterPro" id="IPR036188">
    <property type="entry name" value="FAD/NAD-bd_sf"/>
</dbReference>
<dbReference type="Proteomes" id="UP000019494">
    <property type="component" value="Unassembled WGS sequence"/>
</dbReference>
<dbReference type="InterPro" id="IPR050446">
    <property type="entry name" value="FAD-oxidoreductase/Apoptosis"/>
</dbReference>
<dbReference type="SUPFAM" id="SSF55424">
    <property type="entry name" value="FAD/NAD-linked reductases, dimerisation (C-terminal) domain"/>
    <property type="match status" value="1"/>
</dbReference>
<dbReference type="PRINTS" id="PR00411">
    <property type="entry name" value="PNDRDTASEI"/>
</dbReference>
<dbReference type="GO" id="GO:0005737">
    <property type="term" value="C:cytoplasm"/>
    <property type="evidence" value="ECO:0007669"/>
    <property type="project" value="TreeGrafter"/>
</dbReference>
<dbReference type="PANTHER" id="PTHR43557">
    <property type="entry name" value="APOPTOSIS-INDUCING FACTOR 1"/>
    <property type="match status" value="1"/>
</dbReference>
<dbReference type="EMBL" id="AWQS01000026">
    <property type="protein sequence ID" value="EWT06961.1"/>
    <property type="molecule type" value="Genomic_DNA"/>
</dbReference>
<dbReference type="Pfam" id="PF14759">
    <property type="entry name" value="Reductase_C"/>
    <property type="match status" value="1"/>
</dbReference>
<keyword evidence="3" id="KW-0274">FAD</keyword>
<dbReference type="SUPFAM" id="SSF51905">
    <property type="entry name" value="FAD/NAD(P)-binding domain"/>
    <property type="match status" value="2"/>
</dbReference>
<keyword evidence="4" id="KW-0560">Oxidoreductase</keyword>
<dbReference type="InterPro" id="IPR016156">
    <property type="entry name" value="FAD/NAD-linked_Rdtase_dimer_sf"/>
</dbReference>
<evidence type="ECO:0000259" key="5">
    <source>
        <dbReference type="Pfam" id="PF07992"/>
    </source>
</evidence>
<protein>
    <submittedName>
        <fullName evidence="7">Pyridine nucleotide-disulfide oxidoreductase</fullName>
    </submittedName>
</protein>
<sequence>MSTDAASIQGQTSYVIIGGGLTAARAVEGIRESDADGRITVIAAEQHLPYERPPLSKGVMLGKDEEDVVFPHDRAWYDEQHVDLRLGTTATAIDTAAHTVTLSDGESLPWSRLLLATGSSVRTLEVDGADLQDIFYLRTLDDCEALKARLVAGSDVVIVGAGWIGLEVAAAAREHGCEVTVVEPQDAPLQGVVGPEVGGWFADLHRSHGVEFRFGEGVERFTGNADHKVDGVVTSAGDTIRADTVVVGVGIRPTTELAEAAGLTVDNGVVTDAALRTSVPDIYAAGDVANWRSETLGTNLRVEHWANANDGGTAAGKSMAGQDVTYDPIPFFFSDQYDAGLEYSGYVPRGLKAEVVLRGDPKSNEFMAFWLDGDRVLAGMHVNVWDTVPAIEQLVRDKTPVDRTKLADPDVPLSDVRS</sequence>
<dbReference type="InterPro" id="IPR028202">
    <property type="entry name" value="Reductase_C"/>
</dbReference>
<organism evidence="7 8">
    <name type="scientific">Intrasporangium chromatireducens Q5-1</name>
    <dbReference type="NCBI Taxonomy" id="584657"/>
    <lineage>
        <taxon>Bacteria</taxon>
        <taxon>Bacillati</taxon>
        <taxon>Actinomycetota</taxon>
        <taxon>Actinomycetes</taxon>
        <taxon>Micrococcales</taxon>
        <taxon>Intrasporangiaceae</taxon>
        <taxon>Intrasporangium</taxon>
    </lineage>
</organism>